<dbReference type="PANTHER" id="PTHR11236:SF49">
    <property type="entry name" value="ANTHRANILATE SYNTHASE COMPONENT 1"/>
    <property type="match status" value="1"/>
</dbReference>
<evidence type="ECO:0000259" key="5">
    <source>
        <dbReference type="Pfam" id="PF00117"/>
    </source>
</evidence>
<dbReference type="SUPFAM" id="SSF56322">
    <property type="entry name" value="ADC synthase"/>
    <property type="match status" value="1"/>
</dbReference>
<dbReference type="InterPro" id="IPR029062">
    <property type="entry name" value="Class_I_gatase-like"/>
</dbReference>
<proteinExistence type="predicted"/>
<organism evidence="7 8">
    <name type="scientific">Agrobacterium pusense</name>
    <dbReference type="NCBI Taxonomy" id="648995"/>
    <lineage>
        <taxon>Bacteria</taxon>
        <taxon>Pseudomonadati</taxon>
        <taxon>Pseudomonadota</taxon>
        <taxon>Alphaproteobacteria</taxon>
        <taxon>Hyphomicrobiales</taxon>
        <taxon>Rhizobiaceae</taxon>
        <taxon>Rhizobium/Agrobacterium group</taxon>
        <taxon>Agrobacterium</taxon>
    </lineage>
</organism>
<evidence type="ECO:0000313" key="7">
    <source>
        <dbReference type="EMBL" id="QIX25079.1"/>
    </source>
</evidence>
<comment type="catalytic activity">
    <reaction evidence="4">
        <text>chorismate + L-glutamine = anthranilate + pyruvate + L-glutamate + H(+)</text>
        <dbReference type="Rhea" id="RHEA:21732"/>
        <dbReference type="ChEBI" id="CHEBI:15361"/>
        <dbReference type="ChEBI" id="CHEBI:15378"/>
        <dbReference type="ChEBI" id="CHEBI:16567"/>
        <dbReference type="ChEBI" id="CHEBI:29748"/>
        <dbReference type="ChEBI" id="CHEBI:29985"/>
        <dbReference type="ChEBI" id="CHEBI:58359"/>
        <dbReference type="EC" id="4.1.3.27"/>
    </reaction>
</comment>
<evidence type="ECO:0000313" key="8">
    <source>
        <dbReference type="Proteomes" id="UP000500870"/>
    </source>
</evidence>
<sequence length="651" mass="70796">MNMQSTLLEKLIVTSSSPAFALIARRKSAGTNLSVDVVSGRAVAFSKLEDISVTSNVSISGSLLKYLVMIPYRQIHEVGFDYQDDGEALQAIEISQHEVLSVAETVAHIPKVPVELRGIGFDLSDEAYAATAQKIINDEIGRGEGSNFVLSRSLYAEIEGFSKAHALSLFSELLAKESGAYWTFMIWLEGRAFIGASPEQQITLSGGVATMNPISGTYRYPASGPQVDQALDFLNDPKETDELFMVADEELKMFGRFCETGGRLKGPYFKEMSKVAHTEYYIEGKTRAGASTLLRDTLLAPTVTGSPIKNACRVIAKYEPKGRGYYAGVTALLGVDETGEEALDSAILIRTADIAPGGRLKISVGSTIVRHSDPMAEAAETTAKANGLLNAFLGAARNTIGDDARIQAALRERNNRVASFWLSGGTRLQSTGLVRKRILVLDAEDDFTRMLAHQLQALGLEPRLLPVSQWRDDYAQSDLVLLGPGPGNPLDDRDPRVVNLKKVLARCFADKTPFLAVCLSHQILATYMGLKVERLPHPNQGVQREIDYFGHSAVVGFYNTFAARSSFDSFCTAGMSVNVARDVTTGQVHALRGEFFSSMQFHPESVLSLAGTSLLATELERIARVEAHQHLSLAVSNSQVSSGHPERRTLA</sequence>
<evidence type="ECO:0000256" key="2">
    <source>
        <dbReference type="ARBA" id="ARBA00022962"/>
    </source>
</evidence>
<dbReference type="Gene3D" id="3.40.50.880">
    <property type="match status" value="1"/>
</dbReference>
<dbReference type="GO" id="GO:0000162">
    <property type="term" value="P:L-tryptophan biosynthetic process"/>
    <property type="evidence" value="ECO:0007669"/>
    <property type="project" value="TreeGrafter"/>
</dbReference>
<accession>A0A6H0ZWR0</accession>
<evidence type="ECO:0000259" key="6">
    <source>
        <dbReference type="Pfam" id="PF00425"/>
    </source>
</evidence>
<dbReference type="InterPro" id="IPR015890">
    <property type="entry name" value="Chorismate_C"/>
</dbReference>
<dbReference type="PANTHER" id="PTHR11236">
    <property type="entry name" value="AMINOBENZOATE/ANTHRANILATE SYNTHASE"/>
    <property type="match status" value="1"/>
</dbReference>
<dbReference type="Pfam" id="PF00425">
    <property type="entry name" value="Chorismate_bind"/>
    <property type="match status" value="1"/>
</dbReference>
<dbReference type="InterPro" id="IPR019999">
    <property type="entry name" value="Anth_synth_I-like"/>
</dbReference>
<evidence type="ECO:0000256" key="1">
    <source>
        <dbReference type="ARBA" id="ARBA00012266"/>
    </source>
</evidence>
<dbReference type="InterPro" id="IPR017926">
    <property type="entry name" value="GATASE"/>
</dbReference>
<reference evidence="7 8" key="1">
    <citation type="submission" date="2020-04" db="EMBL/GenBank/DDBJ databases">
        <title>FDA dAtabase for Regulatory Grade micrObial Sequences (FDA-ARGOS): Supporting development and validation of Infectious Disease Dx tests.</title>
        <authorList>
            <person name="Sciortino C."/>
            <person name="Tallon L."/>
            <person name="Sadzewicz L."/>
            <person name="Vavikolanu K."/>
            <person name="Mehta A."/>
            <person name="Aluvathingal J."/>
            <person name="Nadendla S."/>
            <person name="Nandy P."/>
            <person name="Geyer C."/>
            <person name="Yan Y."/>
            <person name="Sichtig H."/>
        </authorList>
    </citation>
    <scope>NUCLEOTIDE SEQUENCE [LARGE SCALE GENOMIC DNA]</scope>
    <source>
        <strain evidence="7 8">FDAARGOS_633</strain>
    </source>
</reference>
<dbReference type="EMBL" id="CP050899">
    <property type="protein sequence ID" value="QIX25079.1"/>
    <property type="molecule type" value="Genomic_DNA"/>
</dbReference>
<dbReference type="AlphaFoldDB" id="A0A6H0ZWR0"/>
<feature type="domain" description="Glutamine amidotransferase" evidence="5">
    <location>
        <begin position="439"/>
        <end position="619"/>
    </location>
</feature>
<dbReference type="PRINTS" id="PR00097">
    <property type="entry name" value="ANTSNTHASEII"/>
</dbReference>
<dbReference type="Pfam" id="PF00117">
    <property type="entry name" value="GATase"/>
    <property type="match status" value="1"/>
</dbReference>
<dbReference type="CDD" id="cd01743">
    <property type="entry name" value="GATase1_Anthranilate_Synthase"/>
    <property type="match status" value="1"/>
</dbReference>
<dbReference type="Proteomes" id="UP000500870">
    <property type="component" value="Chromosome 3"/>
</dbReference>
<protein>
    <recommendedName>
        <fullName evidence="1">anthranilate synthase</fullName>
        <ecNumber evidence="1">4.1.3.27</ecNumber>
    </recommendedName>
</protein>
<dbReference type="PROSITE" id="PS51273">
    <property type="entry name" value="GATASE_TYPE_1"/>
    <property type="match status" value="1"/>
</dbReference>
<gene>
    <name evidence="7" type="ORF">FOB41_23065</name>
</gene>
<keyword evidence="2" id="KW-0315">Glutamine amidotransferase</keyword>
<evidence type="ECO:0000256" key="4">
    <source>
        <dbReference type="ARBA" id="ARBA00047683"/>
    </source>
</evidence>
<keyword evidence="3" id="KW-0456">Lyase</keyword>
<feature type="domain" description="Chorismate-utilising enzyme C-terminal" evidence="6">
    <location>
        <begin position="126"/>
        <end position="384"/>
    </location>
</feature>
<dbReference type="Gene3D" id="3.60.120.10">
    <property type="entry name" value="Anthranilate synthase"/>
    <property type="match status" value="1"/>
</dbReference>
<dbReference type="PRINTS" id="PR00096">
    <property type="entry name" value="GATASE"/>
</dbReference>
<dbReference type="InterPro" id="IPR005801">
    <property type="entry name" value="ADC_synthase"/>
</dbReference>
<evidence type="ECO:0000256" key="3">
    <source>
        <dbReference type="ARBA" id="ARBA00023239"/>
    </source>
</evidence>
<name>A0A6H0ZWR0_9HYPH</name>
<dbReference type="GO" id="GO:0004049">
    <property type="term" value="F:anthranilate synthase activity"/>
    <property type="evidence" value="ECO:0007669"/>
    <property type="project" value="UniProtKB-EC"/>
</dbReference>
<dbReference type="InterPro" id="IPR006221">
    <property type="entry name" value="TrpG/PapA_dom"/>
</dbReference>
<dbReference type="SUPFAM" id="SSF52317">
    <property type="entry name" value="Class I glutamine amidotransferase-like"/>
    <property type="match status" value="1"/>
</dbReference>
<dbReference type="EC" id="4.1.3.27" evidence="1"/>